<sequence>MGFSSDSIFKTAQEVFRATLSTKDQAQYAACDTPTELVQSLQNLEALTRQGQKRKLNRCLKVVEKLNTRLQIYFDALNVIAGVDDTAALAYGAVRIVLQLAAALPTFFDRLLSAISRLTDTFPQYEAIVSIFDGSPSLRMRQHLEKVYQDFFEFLRVSTKVFTASSGRIKRPVEMIANAIWKPFDATFSDILARMDYHRVFILEELEILQAKRSKDADRAASLERAYAEKERLRAEENRRKTEELKDITERMKQAQESEIKESSVRRIKEWLAAPLFAETLESSQEHRIENTAQWIFERDEFTKWTSMEVDARGPAKWKKMPPWVLWAHGNPGCGKTMMASSVFDELFEEKKSQHPNPMVCYFFFKHTDPRSSNIEAAYRSALTQIIHRYREDSDVLDKFLFIQSDSGSSSGQNYATSKQLFDLMCLSAQTLGHINFVVDGIDEANDPNDVSDRLKVLVTTAPVRLICFSRSNISRLQYLVPAQQRIIFSRDLTNRDIQLFLDWEISDMVEEDMLPTSSDIQSLVESLLKGADGMFLWAKLMVRYLRSPGLSGRARMREIQNVRLPEGLDAVYDRIVSLIIGSSESELRLAREILLWIQYSKKLQHSFDWLYAAVGHDWDPNEKDAFVAAAVAVCNGLVEYSACGGFNFTHLTVREYFQQESLDGSGQGALLPKRATAMLELASRCIEHLLALAPSEPPLPHCARNIYESGETILDFHKSFEAFVTEEWVYYLSNIPQEDIWMLACSGGESGVVAQHITRLKATISRFLGNPLAVGLWIENLYALKFSTETIAKSITGLAWVKAPQWHNADKALAKQLAAIAKDLQLVEREWGDKLRQKPQLIWSDVVLFSKLKILSKLDTSRFGTVSSLLPRDVENDSCNIPPLCSISSTSSTAGVTGVLTIIPSADFVQFWRSTVHSQSYTQGESFCEGWVVNYEVWSQESKTRLASLKIPLPQKEILVLFRQSFRHEVQHCLTDSEEAGVLGLNQEDVRTPKRKRSAEELGFTPSLGSLVHLASEQHLLKRTLSGAHLSMAGANLTTIALIPEQNNVSLELFSQGPSGKRLRRQLVALPNSMDTKDKAITVKFPETLDEHLRITLDKNATESYTLDEDRRFSHPAVIEKNLVVAYSRGQELVEQDSVVVPYEREVLERYYENASCGKGCRREQLRPERRHCHAKEIYSPSPARERRPIVGIVSQIKAYWVPRGSAARLLIFRMKHVNHVLRLSIPLHYLPERSLVYAGEDRSTRSDPLSGHVSR</sequence>
<evidence type="ECO:0000313" key="5">
    <source>
        <dbReference type="EMBL" id="KAK8129305.1"/>
    </source>
</evidence>
<proteinExistence type="predicted"/>
<dbReference type="InterPro" id="IPR056884">
    <property type="entry name" value="NPHP3-like_N"/>
</dbReference>
<dbReference type="InterPro" id="IPR027417">
    <property type="entry name" value="P-loop_NTPase"/>
</dbReference>
<dbReference type="InterPro" id="IPR056125">
    <property type="entry name" value="DUF7708"/>
</dbReference>
<feature type="domain" description="DUF7708" evidence="3">
    <location>
        <begin position="62"/>
        <end position="196"/>
    </location>
</feature>
<dbReference type="PANTHER" id="PTHR10039:SF15">
    <property type="entry name" value="NACHT DOMAIN-CONTAINING PROTEIN"/>
    <property type="match status" value="1"/>
</dbReference>
<evidence type="ECO:0000256" key="1">
    <source>
        <dbReference type="ARBA" id="ARBA00022737"/>
    </source>
</evidence>
<dbReference type="PANTHER" id="PTHR10039">
    <property type="entry name" value="AMELOGENIN"/>
    <property type="match status" value="1"/>
</dbReference>
<comment type="caution">
    <text evidence="5">The sequence shown here is derived from an EMBL/GenBank/DDBJ whole genome shotgun (WGS) entry which is preliminary data.</text>
</comment>
<reference evidence="5 6" key="1">
    <citation type="submission" date="2023-01" db="EMBL/GenBank/DDBJ databases">
        <title>Analysis of 21 Apiospora genomes using comparative genomics revels a genus with tremendous synthesis potential of carbohydrate active enzymes and secondary metabolites.</title>
        <authorList>
            <person name="Sorensen T."/>
        </authorList>
    </citation>
    <scope>NUCLEOTIDE SEQUENCE [LARGE SCALE GENOMIC DNA]</scope>
    <source>
        <strain evidence="5 6">CBS 117206</strain>
    </source>
</reference>
<dbReference type="Proteomes" id="UP001392437">
    <property type="component" value="Unassembled WGS sequence"/>
</dbReference>
<feature type="domain" description="Nephrocystin 3-like N-terminal" evidence="4">
    <location>
        <begin position="291"/>
        <end position="471"/>
    </location>
</feature>
<dbReference type="Pfam" id="PF24809">
    <property type="entry name" value="DUF7708"/>
    <property type="match status" value="1"/>
</dbReference>
<evidence type="ECO:0000256" key="2">
    <source>
        <dbReference type="SAM" id="Coils"/>
    </source>
</evidence>
<evidence type="ECO:0000259" key="3">
    <source>
        <dbReference type="Pfam" id="PF24809"/>
    </source>
</evidence>
<feature type="coiled-coil region" evidence="2">
    <location>
        <begin position="220"/>
        <end position="258"/>
    </location>
</feature>
<gene>
    <name evidence="5" type="ORF">PG999_001685</name>
</gene>
<evidence type="ECO:0008006" key="7">
    <source>
        <dbReference type="Google" id="ProtNLM"/>
    </source>
</evidence>
<dbReference type="AlphaFoldDB" id="A0AAW0R6B0"/>
<accession>A0AAW0R6B0</accession>
<dbReference type="SUPFAM" id="SSF52540">
    <property type="entry name" value="P-loop containing nucleoside triphosphate hydrolases"/>
    <property type="match status" value="1"/>
</dbReference>
<keyword evidence="1" id="KW-0677">Repeat</keyword>
<keyword evidence="2" id="KW-0175">Coiled coil</keyword>
<dbReference type="Gene3D" id="3.40.50.300">
    <property type="entry name" value="P-loop containing nucleotide triphosphate hydrolases"/>
    <property type="match status" value="1"/>
</dbReference>
<name>A0AAW0R6B0_9PEZI</name>
<evidence type="ECO:0000313" key="6">
    <source>
        <dbReference type="Proteomes" id="UP001392437"/>
    </source>
</evidence>
<evidence type="ECO:0000259" key="4">
    <source>
        <dbReference type="Pfam" id="PF24883"/>
    </source>
</evidence>
<keyword evidence="6" id="KW-1185">Reference proteome</keyword>
<dbReference type="Pfam" id="PF24883">
    <property type="entry name" value="NPHP3_N"/>
    <property type="match status" value="1"/>
</dbReference>
<organism evidence="5 6">
    <name type="scientific">Apiospora kogelbergensis</name>
    <dbReference type="NCBI Taxonomy" id="1337665"/>
    <lineage>
        <taxon>Eukaryota</taxon>
        <taxon>Fungi</taxon>
        <taxon>Dikarya</taxon>
        <taxon>Ascomycota</taxon>
        <taxon>Pezizomycotina</taxon>
        <taxon>Sordariomycetes</taxon>
        <taxon>Xylariomycetidae</taxon>
        <taxon>Amphisphaeriales</taxon>
        <taxon>Apiosporaceae</taxon>
        <taxon>Apiospora</taxon>
    </lineage>
</organism>
<protein>
    <recommendedName>
        <fullName evidence="7">NACHT domain-containing protein</fullName>
    </recommendedName>
</protein>
<dbReference type="EMBL" id="JAQQWP010000002">
    <property type="protein sequence ID" value="KAK8129305.1"/>
    <property type="molecule type" value="Genomic_DNA"/>
</dbReference>